<organism evidence="1 2">
    <name type="scientific">Drosophila ananassae</name>
    <name type="common">Fruit fly</name>
    <dbReference type="NCBI Taxonomy" id="7217"/>
    <lineage>
        <taxon>Eukaryota</taxon>
        <taxon>Metazoa</taxon>
        <taxon>Ecdysozoa</taxon>
        <taxon>Arthropoda</taxon>
        <taxon>Hexapoda</taxon>
        <taxon>Insecta</taxon>
        <taxon>Pterygota</taxon>
        <taxon>Neoptera</taxon>
        <taxon>Endopterygota</taxon>
        <taxon>Diptera</taxon>
        <taxon>Brachycera</taxon>
        <taxon>Muscomorpha</taxon>
        <taxon>Ephydroidea</taxon>
        <taxon>Drosophilidae</taxon>
        <taxon>Drosophila</taxon>
        <taxon>Sophophora</taxon>
    </lineage>
</organism>
<evidence type="ECO:0000313" key="1">
    <source>
        <dbReference type="EMBL" id="EDV34202.2"/>
    </source>
</evidence>
<dbReference type="HOGENOM" id="CLU_014736_0_0_1"/>
<gene>
    <name evidence="1" type="primary">Dana\GF21186</name>
    <name evidence="1" type="synonym">dana_GLEANR_4407</name>
    <name evidence="1" type="ORF">GF21186</name>
</gene>
<sequence length="963" mass="109969">MVVDKLHPLDDCQLFADVKEKLNNYSMKVKNLSLIPYISGKSAFHRILLSLVTQNGNSAGNENHIMEVCCRVLLPLIEHDLIVQHAHPTLGLDLVTECVGPEAKNHFRGLFAFLLVNSATEFPSPDAKWGPQCAHLLNQLPLVPQFITVAIYLRCAMSDALEEFLACGPRWLTQQYFETVNQIMTKIYKDRSDVIARLWSCLRAAGDAIVLRNIAEANDVLIPFISSMLQRHLVVQEGELRVLHPTYRKAYLAEAMTQMIGIVLRALDEKVVGRPKPSYFAVYSQLGNDLSDSYEPDPRPDLRRFANVVLDALQRVLYLVTVNSYMDWVELKSPRLLYNYQEHVCSLSRQLLGELEKPENAELARHSICAQLKPFAEIATLEQPLTASIGELLNYLDGEGEAEPTEEEKVVGLTELFSRSIAFGNDECVATMRGHLELLTVEHGRIIIEYLGQVVLARQAEKRERLAQIMNSSDEKPYIFDLSETVSDDDDDDDEEEYDQLIGLVLRPIYNACTPEEQVSLLETRDELNVTHFFHFEGGAHQENRIRFFNQLELSGAFPMSEFLLLCYERPVETWLDLARLAMTHKRFGSLFWRIALLCPRHAVHHMDKCASSLILDERLLQKPNAQNFLLTLYGRLLILNGLKTDSNSKCYVNLNGGEFPYGREKLKHCINSYLSACAAALGEFGTGPEPNYAILECIFGVLMQIHFFERRLREICREQLRIMELDGSVNPEDLDEARDYAEMHASMSGWRQCHWGLMSQMMRCMDQLRWNLSNFDPERVGLLGIAVKYWKLNMPLMLYVDEDLRRKVTEMALTLSHSDLYVAKELKVQSPNYPQEFIGLVTQASAQEATSLFRRSLEDRRDQAIWSELSKLVEQADCAPAFGAFSFLFRRYMVAFRKHHQRRPKGKQCRVERLMAIVALSPHPIREETRKLAEKMLTSKPGQRAIAAGRVQKPLVAKAATH</sequence>
<accession>B3MQZ7</accession>
<proteinExistence type="predicted"/>
<protein>
    <submittedName>
        <fullName evidence="1">Uncharacterized protein</fullName>
    </submittedName>
</protein>
<dbReference type="Proteomes" id="UP000007801">
    <property type="component" value="Unassembled WGS sequence"/>
</dbReference>
<dbReference type="OrthoDB" id="6588253at2759"/>
<dbReference type="STRING" id="7217.B3MQZ7"/>
<evidence type="ECO:0000313" key="2">
    <source>
        <dbReference type="Proteomes" id="UP000007801"/>
    </source>
</evidence>
<dbReference type="InParanoid" id="B3MQZ7"/>
<dbReference type="FunCoup" id="B3MQZ7">
    <property type="interactions" value="4"/>
</dbReference>
<reference evidence="1 2" key="1">
    <citation type="journal article" date="2007" name="Nature">
        <title>Evolution of genes and genomes on the Drosophila phylogeny.</title>
        <authorList>
            <consortium name="Drosophila 12 Genomes Consortium"/>
            <person name="Clark A.G."/>
            <person name="Eisen M.B."/>
            <person name="Smith D.R."/>
            <person name="Bergman C.M."/>
            <person name="Oliver B."/>
            <person name="Markow T.A."/>
            <person name="Kaufman T.C."/>
            <person name="Kellis M."/>
            <person name="Gelbart W."/>
            <person name="Iyer V.N."/>
            <person name="Pollard D.A."/>
            <person name="Sackton T.B."/>
            <person name="Larracuente A.M."/>
            <person name="Singh N.D."/>
            <person name="Abad J.P."/>
            <person name="Abt D.N."/>
            <person name="Adryan B."/>
            <person name="Aguade M."/>
            <person name="Akashi H."/>
            <person name="Anderson W.W."/>
            <person name="Aquadro C.F."/>
            <person name="Ardell D.H."/>
            <person name="Arguello R."/>
            <person name="Artieri C.G."/>
            <person name="Barbash D.A."/>
            <person name="Barker D."/>
            <person name="Barsanti P."/>
            <person name="Batterham P."/>
            <person name="Batzoglou S."/>
            <person name="Begun D."/>
            <person name="Bhutkar A."/>
            <person name="Blanco E."/>
            <person name="Bosak S.A."/>
            <person name="Bradley R.K."/>
            <person name="Brand A.D."/>
            <person name="Brent M.R."/>
            <person name="Brooks A.N."/>
            <person name="Brown R.H."/>
            <person name="Butlin R.K."/>
            <person name="Caggese C."/>
            <person name="Calvi B.R."/>
            <person name="Bernardo de Carvalho A."/>
            <person name="Caspi A."/>
            <person name="Castrezana S."/>
            <person name="Celniker S.E."/>
            <person name="Chang J.L."/>
            <person name="Chapple C."/>
            <person name="Chatterji S."/>
            <person name="Chinwalla A."/>
            <person name="Civetta A."/>
            <person name="Clifton S.W."/>
            <person name="Comeron J.M."/>
            <person name="Costello J.C."/>
            <person name="Coyne J.A."/>
            <person name="Daub J."/>
            <person name="David R.G."/>
            <person name="Delcher A.L."/>
            <person name="Delehaunty K."/>
            <person name="Do C.B."/>
            <person name="Ebling H."/>
            <person name="Edwards K."/>
            <person name="Eickbush T."/>
            <person name="Evans J.D."/>
            <person name="Filipski A."/>
            <person name="Findeiss S."/>
            <person name="Freyhult E."/>
            <person name="Fulton L."/>
            <person name="Fulton R."/>
            <person name="Garcia A.C."/>
            <person name="Gardiner A."/>
            <person name="Garfield D.A."/>
            <person name="Garvin B.E."/>
            <person name="Gibson G."/>
            <person name="Gilbert D."/>
            <person name="Gnerre S."/>
            <person name="Godfrey J."/>
            <person name="Good R."/>
            <person name="Gotea V."/>
            <person name="Gravely B."/>
            <person name="Greenberg A.J."/>
            <person name="Griffiths-Jones S."/>
            <person name="Gross S."/>
            <person name="Guigo R."/>
            <person name="Gustafson E.A."/>
            <person name="Haerty W."/>
            <person name="Hahn M.W."/>
            <person name="Halligan D.L."/>
            <person name="Halpern A.L."/>
            <person name="Halter G.M."/>
            <person name="Han M.V."/>
            <person name="Heger A."/>
            <person name="Hillier L."/>
            <person name="Hinrichs A.S."/>
            <person name="Holmes I."/>
            <person name="Hoskins R.A."/>
            <person name="Hubisz M.J."/>
            <person name="Hultmark D."/>
            <person name="Huntley M.A."/>
            <person name="Jaffe D.B."/>
            <person name="Jagadeeshan S."/>
            <person name="Jeck W.R."/>
            <person name="Johnson J."/>
            <person name="Jones C.D."/>
            <person name="Jordan W.C."/>
            <person name="Karpen G.H."/>
            <person name="Kataoka E."/>
            <person name="Keightley P.D."/>
            <person name="Kheradpour P."/>
            <person name="Kirkness E.F."/>
            <person name="Koerich L.B."/>
            <person name="Kristiansen K."/>
            <person name="Kudrna D."/>
            <person name="Kulathinal R.J."/>
            <person name="Kumar S."/>
            <person name="Kwok R."/>
            <person name="Lander E."/>
            <person name="Langley C.H."/>
            <person name="Lapoint R."/>
            <person name="Lazzaro B.P."/>
            <person name="Lee S.J."/>
            <person name="Levesque L."/>
            <person name="Li R."/>
            <person name="Lin C.F."/>
            <person name="Lin M.F."/>
            <person name="Lindblad-Toh K."/>
            <person name="Llopart A."/>
            <person name="Long M."/>
            <person name="Low L."/>
            <person name="Lozovsky E."/>
            <person name="Lu J."/>
            <person name="Luo M."/>
            <person name="Machado C.A."/>
            <person name="Makalowski W."/>
            <person name="Marzo M."/>
            <person name="Matsuda M."/>
            <person name="Matzkin L."/>
            <person name="McAllister B."/>
            <person name="McBride C.S."/>
            <person name="McKernan B."/>
            <person name="McKernan K."/>
            <person name="Mendez-Lago M."/>
            <person name="Minx P."/>
            <person name="Mollenhauer M.U."/>
            <person name="Montooth K."/>
            <person name="Mount S.M."/>
            <person name="Mu X."/>
            <person name="Myers E."/>
            <person name="Negre B."/>
            <person name="Newfeld S."/>
            <person name="Nielsen R."/>
            <person name="Noor M.A."/>
            <person name="O'Grady P."/>
            <person name="Pachter L."/>
            <person name="Papaceit M."/>
            <person name="Parisi M.J."/>
            <person name="Parisi M."/>
            <person name="Parts L."/>
            <person name="Pedersen J.S."/>
            <person name="Pesole G."/>
            <person name="Phillippy A.M."/>
            <person name="Ponting C.P."/>
            <person name="Pop M."/>
            <person name="Porcelli D."/>
            <person name="Powell J.R."/>
            <person name="Prohaska S."/>
            <person name="Pruitt K."/>
            <person name="Puig M."/>
            <person name="Quesneville H."/>
            <person name="Ram K.R."/>
            <person name="Rand D."/>
            <person name="Rasmussen M.D."/>
            <person name="Reed L.K."/>
            <person name="Reenan R."/>
            <person name="Reily A."/>
            <person name="Remington K.A."/>
            <person name="Rieger T.T."/>
            <person name="Ritchie M.G."/>
            <person name="Robin C."/>
            <person name="Rogers Y.H."/>
            <person name="Rohde C."/>
            <person name="Rozas J."/>
            <person name="Rubenfield M.J."/>
            <person name="Ruiz A."/>
            <person name="Russo S."/>
            <person name="Salzberg S.L."/>
            <person name="Sanchez-Gracia A."/>
            <person name="Saranga D.J."/>
            <person name="Sato H."/>
            <person name="Schaeffer S.W."/>
            <person name="Schatz M.C."/>
            <person name="Schlenke T."/>
            <person name="Schwartz R."/>
            <person name="Segarra C."/>
            <person name="Singh R.S."/>
            <person name="Sirot L."/>
            <person name="Sirota M."/>
            <person name="Sisneros N.B."/>
            <person name="Smith C.D."/>
            <person name="Smith T.F."/>
            <person name="Spieth J."/>
            <person name="Stage D.E."/>
            <person name="Stark A."/>
            <person name="Stephan W."/>
            <person name="Strausberg R.L."/>
            <person name="Strempel S."/>
            <person name="Sturgill D."/>
            <person name="Sutton G."/>
            <person name="Sutton G.G."/>
            <person name="Tao W."/>
            <person name="Teichmann S."/>
            <person name="Tobari Y.N."/>
            <person name="Tomimura Y."/>
            <person name="Tsolas J.M."/>
            <person name="Valente V.L."/>
            <person name="Venter E."/>
            <person name="Venter J.C."/>
            <person name="Vicario S."/>
            <person name="Vieira F.G."/>
            <person name="Vilella A.J."/>
            <person name="Villasante A."/>
            <person name="Walenz B."/>
            <person name="Wang J."/>
            <person name="Wasserman M."/>
            <person name="Watts T."/>
            <person name="Wilson D."/>
            <person name="Wilson R.K."/>
            <person name="Wing R.A."/>
            <person name="Wolfner M.F."/>
            <person name="Wong A."/>
            <person name="Wong G.K."/>
            <person name="Wu C.I."/>
            <person name="Wu G."/>
            <person name="Yamamoto D."/>
            <person name="Yang H.P."/>
            <person name="Yang S.P."/>
            <person name="Yorke J.A."/>
            <person name="Yoshida K."/>
            <person name="Zdobnov E."/>
            <person name="Zhang P."/>
            <person name="Zhang Y."/>
            <person name="Zimin A.V."/>
            <person name="Baldwin J."/>
            <person name="Abdouelleil A."/>
            <person name="Abdulkadir J."/>
            <person name="Abebe A."/>
            <person name="Abera B."/>
            <person name="Abreu J."/>
            <person name="Acer S.C."/>
            <person name="Aftuck L."/>
            <person name="Alexander A."/>
            <person name="An P."/>
            <person name="Anderson E."/>
            <person name="Anderson S."/>
            <person name="Arachi H."/>
            <person name="Azer M."/>
            <person name="Bachantsang P."/>
            <person name="Barry A."/>
            <person name="Bayul T."/>
            <person name="Berlin A."/>
            <person name="Bessette D."/>
            <person name="Bloom T."/>
            <person name="Blye J."/>
            <person name="Boguslavskiy L."/>
            <person name="Bonnet C."/>
            <person name="Boukhgalter B."/>
            <person name="Bourzgui I."/>
            <person name="Brown A."/>
            <person name="Cahill P."/>
            <person name="Channer S."/>
            <person name="Cheshatsang Y."/>
            <person name="Chuda L."/>
            <person name="Citroen M."/>
            <person name="Collymore A."/>
            <person name="Cooke P."/>
            <person name="Costello M."/>
            <person name="D'Aco K."/>
            <person name="Daza R."/>
            <person name="De Haan G."/>
            <person name="DeGray S."/>
            <person name="DeMaso C."/>
            <person name="Dhargay N."/>
            <person name="Dooley K."/>
            <person name="Dooley E."/>
            <person name="Doricent M."/>
            <person name="Dorje P."/>
            <person name="Dorjee K."/>
            <person name="Dupes A."/>
            <person name="Elong R."/>
            <person name="Falk J."/>
            <person name="Farina A."/>
            <person name="Faro S."/>
            <person name="Ferguson D."/>
            <person name="Fisher S."/>
            <person name="Foley C.D."/>
            <person name="Franke A."/>
            <person name="Friedrich D."/>
            <person name="Gadbois L."/>
            <person name="Gearin G."/>
            <person name="Gearin C.R."/>
            <person name="Giannoukos G."/>
            <person name="Goode T."/>
            <person name="Graham J."/>
            <person name="Grandbois E."/>
            <person name="Grewal S."/>
            <person name="Gyaltsen K."/>
            <person name="Hafez N."/>
            <person name="Hagos B."/>
            <person name="Hall J."/>
            <person name="Henson C."/>
            <person name="Hollinger A."/>
            <person name="Honan T."/>
            <person name="Huard M.D."/>
            <person name="Hughes L."/>
            <person name="Hurhula B."/>
            <person name="Husby M.E."/>
            <person name="Kamat A."/>
            <person name="Kanga B."/>
            <person name="Kashin S."/>
            <person name="Khazanovich D."/>
            <person name="Kisner P."/>
            <person name="Lance K."/>
            <person name="Lara M."/>
            <person name="Lee W."/>
            <person name="Lennon N."/>
            <person name="Letendre F."/>
            <person name="LeVine R."/>
            <person name="Lipovsky A."/>
            <person name="Liu X."/>
            <person name="Liu J."/>
            <person name="Liu S."/>
            <person name="Lokyitsang T."/>
            <person name="Lokyitsang Y."/>
            <person name="Lubonja R."/>
            <person name="Lui A."/>
            <person name="MacDonald P."/>
            <person name="Magnisalis V."/>
            <person name="Maru K."/>
            <person name="Matthews C."/>
            <person name="McCusker W."/>
            <person name="McDonough S."/>
            <person name="Mehta T."/>
            <person name="Meldrim J."/>
            <person name="Meneus L."/>
            <person name="Mihai O."/>
            <person name="Mihalev A."/>
            <person name="Mihova T."/>
            <person name="Mittelman R."/>
            <person name="Mlenga V."/>
            <person name="Montmayeur A."/>
            <person name="Mulrain L."/>
            <person name="Navidi A."/>
            <person name="Naylor J."/>
            <person name="Negash T."/>
            <person name="Nguyen T."/>
            <person name="Nguyen N."/>
            <person name="Nicol R."/>
            <person name="Norbu C."/>
            <person name="Norbu N."/>
            <person name="Novod N."/>
            <person name="O'Neill B."/>
            <person name="Osman S."/>
            <person name="Markiewicz E."/>
            <person name="Oyono O.L."/>
            <person name="Patti C."/>
            <person name="Phunkhang P."/>
            <person name="Pierre F."/>
            <person name="Priest M."/>
            <person name="Raghuraman S."/>
            <person name="Rege F."/>
            <person name="Reyes R."/>
            <person name="Rise C."/>
            <person name="Rogov P."/>
            <person name="Ross K."/>
            <person name="Ryan E."/>
            <person name="Settipalli S."/>
            <person name="Shea T."/>
            <person name="Sherpa N."/>
            <person name="Shi L."/>
            <person name="Shih D."/>
            <person name="Sparrow T."/>
            <person name="Spaulding J."/>
            <person name="Stalker J."/>
            <person name="Stange-Thomann N."/>
            <person name="Stavropoulos S."/>
            <person name="Stone C."/>
            <person name="Strader C."/>
            <person name="Tesfaye S."/>
            <person name="Thomson T."/>
            <person name="Thoulutsang Y."/>
            <person name="Thoulutsang D."/>
            <person name="Topham K."/>
            <person name="Topping I."/>
            <person name="Tsamla T."/>
            <person name="Vassiliev H."/>
            <person name="Vo A."/>
            <person name="Wangchuk T."/>
            <person name="Wangdi T."/>
            <person name="Weiand M."/>
            <person name="Wilkinson J."/>
            <person name="Wilson A."/>
            <person name="Yadav S."/>
            <person name="Young G."/>
            <person name="Yu Q."/>
            <person name="Zembek L."/>
            <person name="Zhong D."/>
            <person name="Zimmer A."/>
            <person name="Zwirko Z."/>
            <person name="Jaffe D.B."/>
            <person name="Alvarez P."/>
            <person name="Brockman W."/>
            <person name="Butler J."/>
            <person name="Chin C."/>
            <person name="Gnerre S."/>
            <person name="Grabherr M."/>
            <person name="Kleber M."/>
            <person name="Mauceli E."/>
            <person name="MacCallum I."/>
        </authorList>
    </citation>
    <scope>NUCLEOTIDE SEQUENCE [LARGE SCALE GENOMIC DNA]</scope>
    <source>
        <strain evidence="2">Tucson 14024-0371.13</strain>
    </source>
</reference>
<name>B3MQZ7_DROAN</name>
<dbReference type="EMBL" id="CH902622">
    <property type="protein sequence ID" value="EDV34202.2"/>
    <property type="molecule type" value="Genomic_DNA"/>
</dbReference>
<keyword evidence="2" id="KW-1185">Reference proteome</keyword>
<dbReference type="eggNOG" id="ENOG502SDT1">
    <property type="taxonomic scope" value="Eukaryota"/>
</dbReference>
<dbReference type="AlphaFoldDB" id="B3MQZ7"/>